<organism evidence="16 17">
    <name type="scientific">Holothuria leucospilota</name>
    <name type="common">Black long sea cucumber</name>
    <name type="synonym">Mertensiothuria leucospilota</name>
    <dbReference type="NCBI Taxonomy" id="206669"/>
    <lineage>
        <taxon>Eukaryota</taxon>
        <taxon>Metazoa</taxon>
        <taxon>Echinodermata</taxon>
        <taxon>Eleutherozoa</taxon>
        <taxon>Echinozoa</taxon>
        <taxon>Holothuroidea</taxon>
        <taxon>Aspidochirotacea</taxon>
        <taxon>Aspidochirotida</taxon>
        <taxon>Holothuriidae</taxon>
        <taxon>Holothuria</taxon>
    </lineage>
</organism>
<feature type="compositionally biased region" description="Polar residues" evidence="13">
    <location>
        <begin position="579"/>
        <end position="589"/>
    </location>
</feature>
<dbReference type="GO" id="GO:0005886">
    <property type="term" value="C:plasma membrane"/>
    <property type="evidence" value="ECO:0007669"/>
    <property type="project" value="UniProtKB-SubCell"/>
</dbReference>
<feature type="region of interest" description="Disordered" evidence="13">
    <location>
        <begin position="720"/>
        <end position="740"/>
    </location>
</feature>
<keyword evidence="11 14" id="KW-0472">Membrane</keyword>
<dbReference type="GO" id="GO:0005634">
    <property type="term" value="C:nucleus"/>
    <property type="evidence" value="ECO:0007669"/>
    <property type="project" value="UniProtKB-SubCell"/>
</dbReference>
<dbReference type="OrthoDB" id="21151at2759"/>
<evidence type="ECO:0000256" key="12">
    <source>
        <dbReference type="ARBA" id="ARBA00023242"/>
    </source>
</evidence>
<feature type="transmembrane region" description="Helical" evidence="14">
    <location>
        <begin position="59"/>
        <end position="81"/>
    </location>
</feature>
<gene>
    <name evidence="16" type="ORF">HOLleu_06976</name>
</gene>
<keyword evidence="12" id="KW-0539">Nucleus</keyword>
<dbReference type="InterPro" id="IPR026858">
    <property type="entry name" value="Vezatin"/>
</dbReference>
<feature type="compositionally biased region" description="Basic and acidic residues" evidence="13">
    <location>
        <begin position="629"/>
        <end position="640"/>
    </location>
</feature>
<feature type="region of interest" description="Disordered" evidence="13">
    <location>
        <begin position="579"/>
        <end position="648"/>
    </location>
</feature>
<name>A0A9Q1CM19_HOLLE</name>
<evidence type="ECO:0000256" key="7">
    <source>
        <dbReference type="ARBA" id="ARBA00022692"/>
    </source>
</evidence>
<dbReference type="GO" id="GO:0017022">
    <property type="term" value="F:myosin binding"/>
    <property type="evidence" value="ECO:0007669"/>
    <property type="project" value="InterPro"/>
</dbReference>
<keyword evidence="8" id="KW-0965">Cell junction</keyword>
<keyword evidence="17" id="KW-1185">Reference proteome</keyword>
<feature type="region of interest" description="Disordered" evidence="13">
    <location>
        <begin position="521"/>
        <end position="550"/>
    </location>
</feature>
<evidence type="ECO:0000256" key="2">
    <source>
        <dbReference type="ARBA" id="ARBA00004536"/>
    </source>
</evidence>
<evidence type="ECO:0000256" key="6">
    <source>
        <dbReference type="ARBA" id="ARBA00022475"/>
    </source>
</evidence>
<evidence type="ECO:0000256" key="1">
    <source>
        <dbReference type="ARBA" id="ARBA00004123"/>
    </source>
</evidence>
<evidence type="ECO:0000256" key="10">
    <source>
        <dbReference type="ARBA" id="ARBA00023054"/>
    </source>
</evidence>
<keyword evidence="10" id="KW-0175">Coiled coil</keyword>
<keyword evidence="7 14" id="KW-0812">Transmembrane</keyword>
<dbReference type="Proteomes" id="UP001152320">
    <property type="component" value="Chromosome 2"/>
</dbReference>
<feature type="compositionally biased region" description="Basic residues" evidence="13">
    <location>
        <begin position="531"/>
        <end position="540"/>
    </location>
</feature>
<evidence type="ECO:0000256" key="13">
    <source>
        <dbReference type="SAM" id="MobiDB-lite"/>
    </source>
</evidence>
<feature type="compositionally biased region" description="Acidic residues" evidence="13">
    <location>
        <begin position="722"/>
        <end position="740"/>
    </location>
</feature>
<evidence type="ECO:0000256" key="8">
    <source>
        <dbReference type="ARBA" id="ARBA00022949"/>
    </source>
</evidence>
<evidence type="ECO:0000256" key="5">
    <source>
        <dbReference type="ARBA" id="ARBA00018125"/>
    </source>
</evidence>
<feature type="compositionally biased region" description="Polar residues" evidence="13">
    <location>
        <begin position="597"/>
        <end position="606"/>
    </location>
</feature>
<evidence type="ECO:0000313" key="16">
    <source>
        <dbReference type="EMBL" id="KAJ8047857.1"/>
    </source>
</evidence>
<dbReference type="InterPro" id="IPR026859">
    <property type="entry name" value="Myosin-bd"/>
</dbReference>
<evidence type="ECO:0000259" key="15">
    <source>
        <dbReference type="Pfam" id="PF12632"/>
    </source>
</evidence>
<dbReference type="Pfam" id="PF12632">
    <property type="entry name" value="Vezatin"/>
    <property type="match status" value="1"/>
</dbReference>
<dbReference type="GO" id="GO:0098609">
    <property type="term" value="P:cell-cell adhesion"/>
    <property type="evidence" value="ECO:0007669"/>
    <property type="project" value="InterPro"/>
</dbReference>
<feature type="compositionally biased region" description="Basic and acidic residues" evidence="13">
    <location>
        <begin position="607"/>
        <end position="621"/>
    </location>
</feature>
<feature type="domain" description="Myosin-binding" evidence="15">
    <location>
        <begin position="134"/>
        <end position="293"/>
    </location>
</feature>
<evidence type="ECO:0000256" key="4">
    <source>
        <dbReference type="ARBA" id="ARBA00007245"/>
    </source>
</evidence>
<keyword evidence="9 14" id="KW-1133">Transmembrane helix</keyword>
<evidence type="ECO:0000313" key="17">
    <source>
        <dbReference type="Proteomes" id="UP001152320"/>
    </source>
</evidence>
<sequence>MDILCQRSHGCTQKGQKVSCQLQTLSKVTRSRLVGVHDLTFLCSLESHLKETQQSTGHLIPVIYVFTSGVLFLAASACLLLPQAFKFSAHGLPVSQRDWLDVCLGSLFFPVAVGIFIKGICHHQLVRKFYYQTNLADDYVHQEELFQKGFRRSLQYIQEVEVLSRGYTMVNVTSYSGSDLSNLQLLPLRKSCLSAITKHLITLRDATKQLATEFIVLPEFMLSDECITNQKLPDWIEKIALDKQHEATTTNGTPDKAVYSLSTLKILFGLYKEQCSDFIRQLVLSWLDSVQVQKSPQTDLNKLKEWLHILKQCLSECRETTGRLNQTYKLHKWSPASDKVTPTGSFSRREVWRPEVQLVTALHSLRLHSEAVLERICPFDDTMADSEEITMTEDSLDELKNLLSEISEHIEASQMCYQETKASLEKLLNRGNTQNAADEEGGPIPEENANEEPIKVHVINDDSDEMDSDFEEQIFEAYIDVKKKLQEDEDSEEWLQEKIQRRREAEDAKRMLQELNCVLSKRSEEKEKHKQEKRQRKMKGLKQETKDTSLTQDHINSLCDTGAQTLELTKQSHRLLQNVTDDNVETSSECNEDYKTTSDYSNSKSIEYSRELQSGDDHLSEEQSNQSPDEFKRDNFKENSENVYHTKNYLDNRNEETFCRSEDNPNLFEYEHCDDLNSDDKEEHTQSQDRIPFLAVNPWMVPGLASQIAKISQQKIQLSEDTFGEDCSDEEDETQTTVEE</sequence>
<accession>A0A9Q1CM19</accession>
<dbReference type="PANTHER" id="PTHR15989">
    <property type="entry name" value="VEZATIN"/>
    <property type="match status" value="1"/>
</dbReference>
<comment type="similarity">
    <text evidence="4">Belongs to the vezatin family.</text>
</comment>
<dbReference type="AlphaFoldDB" id="A0A9Q1CM19"/>
<evidence type="ECO:0000256" key="14">
    <source>
        <dbReference type="SAM" id="Phobius"/>
    </source>
</evidence>
<comment type="caution">
    <text evidence="16">The sequence shown here is derived from an EMBL/GenBank/DDBJ whole genome shotgun (WGS) entry which is preliminary data.</text>
</comment>
<proteinExistence type="inferred from homology"/>
<feature type="compositionally biased region" description="Basic and acidic residues" evidence="13">
    <location>
        <begin position="521"/>
        <end position="530"/>
    </location>
</feature>
<evidence type="ECO:0000256" key="9">
    <source>
        <dbReference type="ARBA" id="ARBA00022989"/>
    </source>
</evidence>
<keyword evidence="6" id="KW-1003">Cell membrane</keyword>
<dbReference type="PANTHER" id="PTHR15989:SF5">
    <property type="entry name" value="VEZATIN"/>
    <property type="match status" value="1"/>
</dbReference>
<protein>
    <recommendedName>
        <fullName evidence="5">Vezatin</fullName>
    </recommendedName>
</protein>
<dbReference type="GO" id="GO:0005912">
    <property type="term" value="C:adherens junction"/>
    <property type="evidence" value="ECO:0007669"/>
    <property type="project" value="UniProtKB-SubCell"/>
</dbReference>
<comment type="subcellular location">
    <subcellularLocation>
        <location evidence="2">Cell junction</location>
        <location evidence="2">Adherens junction</location>
    </subcellularLocation>
    <subcellularLocation>
        <location evidence="3">Cell membrane</location>
        <topology evidence="3">Multi-pass membrane protein</topology>
    </subcellularLocation>
    <subcellularLocation>
        <location evidence="1">Nucleus</location>
    </subcellularLocation>
</comment>
<evidence type="ECO:0000256" key="11">
    <source>
        <dbReference type="ARBA" id="ARBA00023136"/>
    </source>
</evidence>
<reference evidence="16" key="1">
    <citation type="submission" date="2021-10" db="EMBL/GenBank/DDBJ databases">
        <title>Tropical sea cucumber genome reveals ecological adaptation and Cuvierian tubules defense mechanism.</title>
        <authorList>
            <person name="Chen T."/>
        </authorList>
    </citation>
    <scope>NUCLEOTIDE SEQUENCE</scope>
    <source>
        <strain evidence="16">Nanhai2018</strain>
        <tissue evidence="16">Muscle</tissue>
    </source>
</reference>
<evidence type="ECO:0000256" key="3">
    <source>
        <dbReference type="ARBA" id="ARBA00004651"/>
    </source>
</evidence>
<dbReference type="EMBL" id="JAIZAY010000002">
    <property type="protein sequence ID" value="KAJ8047857.1"/>
    <property type="molecule type" value="Genomic_DNA"/>
</dbReference>